<name>A0A1I0DV40_9BACT</name>
<gene>
    <name evidence="1" type="ORF">SAMN04487998_1555</name>
</gene>
<proteinExistence type="predicted"/>
<organism evidence="1 2">
    <name type="scientific">Hymenobacter actinosclerus</name>
    <dbReference type="NCBI Taxonomy" id="82805"/>
    <lineage>
        <taxon>Bacteria</taxon>
        <taxon>Pseudomonadati</taxon>
        <taxon>Bacteroidota</taxon>
        <taxon>Cytophagia</taxon>
        <taxon>Cytophagales</taxon>
        <taxon>Hymenobacteraceae</taxon>
        <taxon>Hymenobacter</taxon>
    </lineage>
</organism>
<evidence type="ECO:0000313" key="1">
    <source>
        <dbReference type="EMBL" id="SET35856.1"/>
    </source>
</evidence>
<reference evidence="2" key="1">
    <citation type="submission" date="2016-10" db="EMBL/GenBank/DDBJ databases">
        <authorList>
            <person name="Varghese N."/>
            <person name="Submissions S."/>
        </authorList>
    </citation>
    <scope>NUCLEOTIDE SEQUENCE [LARGE SCALE GENOMIC DNA]</scope>
    <source>
        <strain evidence="2">DSM 15310</strain>
    </source>
</reference>
<sequence>MCWLVSVARSWGPGTLRPLRWLPLVLALPAAVHAGADLYHFHQPYDPTSHPLPNIDSLRAELRVIDSLEALEPSPEAAELNQ</sequence>
<dbReference type="AlphaFoldDB" id="A0A1I0DV40"/>
<accession>A0A1I0DV40</accession>
<dbReference type="STRING" id="82805.SAMN04487998_1555"/>
<keyword evidence="2" id="KW-1185">Reference proteome</keyword>
<dbReference type="Proteomes" id="UP000198697">
    <property type="component" value="Unassembled WGS sequence"/>
</dbReference>
<evidence type="ECO:0000313" key="2">
    <source>
        <dbReference type="Proteomes" id="UP000198697"/>
    </source>
</evidence>
<dbReference type="EMBL" id="FOHS01000002">
    <property type="protein sequence ID" value="SET35856.1"/>
    <property type="molecule type" value="Genomic_DNA"/>
</dbReference>
<protein>
    <submittedName>
        <fullName evidence="1">Uncharacterized protein</fullName>
    </submittedName>
</protein>